<dbReference type="RefSeq" id="WP_002769603.1">
    <property type="nucleotide sequence ID" value="NZ_JH597773.1"/>
</dbReference>
<evidence type="ECO:0000313" key="2">
    <source>
        <dbReference type="Proteomes" id="UP000005737"/>
    </source>
</evidence>
<dbReference type="AlphaFoldDB" id="H2CB51"/>
<keyword evidence="2" id="KW-1185">Reference proteome</keyword>
<name>H2CB51_9LEPT</name>
<protein>
    <submittedName>
        <fullName evidence="1">Uncharacterized protein</fullName>
    </submittedName>
</protein>
<gene>
    <name evidence="1" type="ORF">Lepil_0487</name>
</gene>
<dbReference type="STRING" id="183.GCA_002009735_03618"/>
<evidence type="ECO:0000313" key="1">
    <source>
        <dbReference type="EMBL" id="EHQ05191.1"/>
    </source>
</evidence>
<organism evidence="1 2">
    <name type="scientific">Leptonema illini DSM 21528</name>
    <dbReference type="NCBI Taxonomy" id="929563"/>
    <lineage>
        <taxon>Bacteria</taxon>
        <taxon>Pseudomonadati</taxon>
        <taxon>Spirochaetota</taxon>
        <taxon>Spirochaetia</taxon>
        <taxon>Leptospirales</taxon>
        <taxon>Leptospiraceae</taxon>
        <taxon>Leptonema</taxon>
    </lineage>
</organism>
<accession>H2CB51</accession>
<proteinExistence type="predicted"/>
<dbReference type="Proteomes" id="UP000005737">
    <property type="component" value="Unassembled WGS sequence"/>
</dbReference>
<sequence>MPVELSSRGKIRKLFEDLRSVNGFPMLSADTAELISVDFRSVRSRLLDFFTEEPFIGHLSRQNVIGGKTVELTVRPTVKFRRSLFENSDHVVIRI</sequence>
<reference evidence="1 2" key="1">
    <citation type="submission" date="2011-10" db="EMBL/GenBank/DDBJ databases">
        <title>The Improved High-Quality Draft genome of Leptonema illini DSM 21528.</title>
        <authorList>
            <consortium name="US DOE Joint Genome Institute (JGI-PGF)"/>
            <person name="Lucas S."/>
            <person name="Copeland A."/>
            <person name="Lapidus A."/>
            <person name="Glavina del Rio T."/>
            <person name="Dalin E."/>
            <person name="Tice H."/>
            <person name="Bruce D."/>
            <person name="Goodwin L."/>
            <person name="Pitluck S."/>
            <person name="Peters L."/>
            <person name="Mikhailova N."/>
            <person name="Held B."/>
            <person name="Kyrpides N."/>
            <person name="Mavromatis K."/>
            <person name="Ivanova N."/>
            <person name="Markowitz V."/>
            <person name="Cheng J.-F."/>
            <person name="Hugenholtz P."/>
            <person name="Woyke T."/>
            <person name="Wu D."/>
            <person name="Gronow S."/>
            <person name="Wellnitz S."/>
            <person name="Brambilla E.-M."/>
            <person name="Klenk H.-P."/>
            <person name="Eisen J.A."/>
        </authorList>
    </citation>
    <scope>NUCLEOTIDE SEQUENCE [LARGE SCALE GENOMIC DNA]</scope>
    <source>
        <strain evidence="1 2">DSM 21528</strain>
    </source>
</reference>
<dbReference type="HOGENOM" id="CLU_2369407_0_0_12"/>
<dbReference type="EMBL" id="JH597773">
    <property type="protein sequence ID" value="EHQ05191.1"/>
    <property type="molecule type" value="Genomic_DNA"/>
</dbReference>